<dbReference type="GO" id="GO:0051538">
    <property type="term" value="F:3 iron, 4 sulfur cluster binding"/>
    <property type="evidence" value="ECO:0007669"/>
    <property type="project" value="UniProtKB-KW"/>
</dbReference>
<protein>
    <recommendedName>
        <fullName evidence="10">Ferredoxin</fullName>
    </recommendedName>
</protein>
<dbReference type="Pfam" id="PF13370">
    <property type="entry name" value="Fer4_13"/>
    <property type="match status" value="1"/>
</dbReference>
<proteinExistence type="predicted"/>
<keyword evidence="7" id="KW-0003">3Fe-4S</keyword>
<keyword evidence="3" id="KW-0479">Metal-binding</keyword>
<reference evidence="8 9" key="1">
    <citation type="journal article" date="2020" name="Int. J. Syst. Evol. Microbiol.">
        <title>Reclassification of Streptomyces castelarensis and Streptomyces sporoclivatus as later heterotypic synonyms of Streptomyces antimycoticus.</title>
        <authorList>
            <person name="Komaki H."/>
            <person name="Tamura T."/>
        </authorList>
    </citation>
    <scope>NUCLEOTIDE SEQUENCE [LARGE SCALE GENOMIC DNA]</scope>
    <source>
        <strain evidence="8 9">NBRC 100767</strain>
    </source>
</reference>
<organism evidence="8 9">
    <name type="scientific">Streptomyces antimycoticus</name>
    <dbReference type="NCBI Taxonomy" id="68175"/>
    <lineage>
        <taxon>Bacteria</taxon>
        <taxon>Bacillati</taxon>
        <taxon>Actinomycetota</taxon>
        <taxon>Actinomycetes</taxon>
        <taxon>Kitasatosporales</taxon>
        <taxon>Streptomycetaceae</taxon>
        <taxon>Streptomyces</taxon>
        <taxon>Streptomyces violaceusniger group</taxon>
    </lineage>
</organism>
<gene>
    <name evidence="8" type="ORF">SSPO_094230</name>
</gene>
<comment type="cofactor">
    <cofactor evidence="1">
        <name>[3Fe-4S] cluster</name>
        <dbReference type="ChEBI" id="CHEBI:21137"/>
    </cofactor>
</comment>
<evidence type="ECO:0000256" key="1">
    <source>
        <dbReference type="ARBA" id="ARBA00001927"/>
    </source>
</evidence>
<dbReference type="PANTHER" id="PTHR36923:SF3">
    <property type="entry name" value="FERREDOXIN"/>
    <property type="match status" value="1"/>
</dbReference>
<evidence type="ECO:0008006" key="10">
    <source>
        <dbReference type="Google" id="ProtNLM"/>
    </source>
</evidence>
<evidence type="ECO:0000256" key="5">
    <source>
        <dbReference type="ARBA" id="ARBA00023004"/>
    </source>
</evidence>
<keyword evidence="2" id="KW-0813">Transport</keyword>
<dbReference type="PANTHER" id="PTHR36923">
    <property type="entry name" value="FERREDOXIN"/>
    <property type="match status" value="1"/>
</dbReference>
<evidence type="ECO:0000256" key="3">
    <source>
        <dbReference type="ARBA" id="ARBA00022723"/>
    </source>
</evidence>
<dbReference type="Proteomes" id="UP000463951">
    <property type="component" value="Chromosome"/>
</dbReference>
<evidence type="ECO:0000256" key="6">
    <source>
        <dbReference type="ARBA" id="ARBA00023014"/>
    </source>
</evidence>
<sequence>MPENAMQVTLHQDKCVASGQCVLAAQDVFDQRDLDGVAVLLDDRPPAELHDDVRQAAAVCPALAIALADA</sequence>
<accession>A0A499UWW5</accession>
<evidence type="ECO:0000256" key="7">
    <source>
        <dbReference type="ARBA" id="ARBA00023291"/>
    </source>
</evidence>
<keyword evidence="4" id="KW-0249">Electron transport</keyword>
<name>A0A499UWW5_9ACTN</name>
<evidence type="ECO:0000256" key="4">
    <source>
        <dbReference type="ARBA" id="ARBA00022982"/>
    </source>
</evidence>
<evidence type="ECO:0000313" key="9">
    <source>
        <dbReference type="Proteomes" id="UP000463951"/>
    </source>
</evidence>
<dbReference type="Gene3D" id="3.30.70.20">
    <property type="match status" value="1"/>
</dbReference>
<keyword evidence="6" id="KW-0411">Iron-sulfur</keyword>
<dbReference type="EMBL" id="AP019620">
    <property type="protein sequence ID" value="BBJ46705.1"/>
    <property type="molecule type" value="Genomic_DNA"/>
</dbReference>
<evidence type="ECO:0000313" key="8">
    <source>
        <dbReference type="EMBL" id="BBJ46705.1"/>
    </source>
</evidence>
<evidence type="ECO:0000256" key="2">
    <source>
        <dbReference type="ARBA" id="ARBA00022448"/>
    </source>
</evidence>
<dbReference type="AlphaFoldDB" id="A0A499UWW5"/>
<dbReference type="GO" id="GO:0046872">
    <property type="term" value="F:metal ion binding"/>
    <property type="evidence" value="ECO:0007669"/>
    <property type="project" value="UniProtKB-KW"/>
</dbReference>
<dbReference type="InterPro" id="IPR051269">
    <property type="entry name" value="Fe-S_cluster_ET"/>
</dbReference>
<keyword evidence="5" id="KW-0408">Iron</keyword>
<dbReference type="SUPFAM" id="SSF54862">
    <property type="entry name" value="4Fe-4S ferredoxins"/>
    <property type="match status" value="1"/>
</dbReference>